<dbReference type="KEGG" id="vzi:G5S32_05220"/>
<keyword evidence="2" id="KW-1185">Reference proteome</keyword>
<proteinExistence type="predicted"/>
<gene>
    <name evidence="1" type="ORF">G5S32_05220</name>
</gene>
<reference evidence="1 2" key="1">
    <citation type="submission" date="2020-02" db="EMBL/GenBank/DDBJ databases">
        <title>A complete genome of a marine bacterium Vibrio sp. ZWAL4003 isolated from the mangrove sediment with the ability to degrade polysaccharides.</title>
        <authorList>
            <person name="Wu J."/>
            <person name="Qu W."/>
            <person name="Zeng R."/>
        </authorList>
    </citation>
    <scope>NUCLEOTIDE SEQUENCE [LARGE SCALE GENOMIC DNA]</scope>
    <source>
        <strain evidence="1 2">ZWAL4003</strain>
    </source>
</reference>
<evidence type="ECO:0000313" key="2">
    <source>
        <dbReference type="Proteomes" id="UP000503003"/>
    </source>
</evidence>
<dbReference type="Proteomes" id="UP000503003">
    <property type="component" value="Chromosome 1"/>
</dbReference>
<protein>
    <submittedName>
        <fullName evidence="1">DUF968 domain-containing protein</fullName>
    </submittedName>
</protein>
<name>A0A6G7CM75_9VIBR</name>
<dbReference type="AlphaFoldDB" id="A0A6G7CM75"/>
<dbReference type="InterPro" id="IPR010373">
    <property type="entry name" value="DUF968"/>
</dbReference>
<dbReference type="EMBL" id="CP049331">
    <property type="protein sequence ID" value="QIH43170.1"/>
    <property type="molecule type" value="Genomic_DNA"/>
</dbReference>
<evidence type="ECO:0000313" key="1">
    <source>
        <dbReference type="EMBL" id="QIH43170.1"/>
    </source>
</evidence>
<organism evidence="1 2">
    <name type="scientific">Vibrio ziniensis</name>
    <dbReference type="NCBI Taxonomy" id="2711221"/>
    <lineage>
        <taxon>Bacteria</taxon>
        <taxon>Pseudomonadati</taxon>
        <taxon>Pseudomonadota</taxon>
        <taxon>Gammaproteobacteria</taxon>
        <taxon>Vibrionales</taxon>
        <taxon>Vibrionaceae</taxon>
        <taxon>Vibrio</taxon>
    </lineage>
</organism>
<dbReference type="Pfam" id="PF06147">
    <property type="entry name" value="DUF968"/>
    <property type="match status" value="1"/>
</dbReference>
<accession>A0A6G7CM75</accession>
<sequence>MIILQPFLQPDLGLMMFKPGKTLLSELVKMSQGNRLIVMPLPEELVNVPSGKVSRSVIPDSSKSLVDDIRLLEFFNHIDVQKRLGSFKHWLERIPHCQLSDGEYCDKNLTVLDNAVRVCWHHDNQERKSRSIETESIAQRNVLVWGLESVRSQLRLDRHISLPELCWWSVVNGVYEHLPQSIVDDVFGVKKKPDTNGLVIRRESDERFELNSKAILKERAGAVKLIVDDEPPAMFMSRPKEITWQSERYLKFVRSLPCVVTGKTEGVVAHHLIGHGEGKMGAKTHDLFTMPLNADEHRKFHDDPKGWESKHGSQLFYVKQTIKKALELGALS</sequence>